<dbReference type="EMBL" id="JAGIYQ010000006">
    <property type="protein sequence ID" value="MBP0725712.1"/>
    <property type="molecule type" value="Genomic_DNA"/>
</dbReference>
<comment type="similarity">
    <text evidence="2">Belongs to the NADH dehydrogenase family.</text>
</comment>
<evidence type="ECO:0000259" key="6">
    <source>
        <dbReference type="Pfam" id="PF07992"/>
    </source>
</evidence>
<sequence>MKNIIVLGGGYAGIHLIKSLKNQLKNEIGSSVRIILVDKNPYHFRKVLLFKVVTEEVQIKIPFEHYCSEGIEFMQGEVLNVDSTSKNVELKVENEQVINLPYDYLVIALGSVAKVNSTIPGGISLGDEKSALLIREQINDLIQCAKLIDDKEKQKDALRIAVVGGGITGIETVSELVEWYKNKLGIAGINPEHGEILLLDPKEHLLDIAPLKVCEKLEHKLRDLGVKFIPKTRVREYKENQLHCENGAVYSVRTCIVTNGLSANPLIKKMGLPLSEHNQLIVNDIYCVNGYNNIFAIGDCARVVDRKTNQIDSMTCKEAVPQAQRLGKILTNLLLNRPNKVTHKGFPVKGYGISLGPHEAFVWAQKWGIDFVITGKLGLRIRKMTWDQASLVTNSK</sequence>
<gene>
    <name evidence="7" type="ORF">J5Y03_11070</name>
</gene>
<dbReference type="PANTHER" id="PTHR42913">
    <property type="entry name" value="APOPTOSIS-INDUCING FACTOR 1"/>
    <property type="match status" value="1"/>
</dbReference>
<dbReference type="RefSeq" id="WP_209405554.1">
    <property type="nucleotide sequence ID" value="NZ_JAGIYQ010000006.1"/>
</dbReference>
<dbReference type="InterPro" id="IPR023753">
    <property type="entry name" value="FAD/NAD-binding_dom"/>
</dbReference>
<comment type="cofactor">
    <cofactor evidence="1">
        <name>FAD</name>
        <dbReference type="ChEBI" id="CHEBI:57692"/>
    </cofactor>
</comment>
<dbReference type="GO" id="GO:0003955">
    <property type="term" value="F:NAD(P)H dehydrogenase (quinone) activity"/>
    <property type="evidence" value="ECO:0007669"/>
    <property type="project" value="TreeGrafter"/>
</dbReference>
<evidence type="ECO:0000256" key="2">
    <source>
        <dbReference type="ARBA" id="ARBA00005272"/>
    </source>
</evidence>
<dbReference type="PRINTS" id="PR00368">
    <property type="entry name" value="FADPNR"/>
</dbReference>
<keyword evidence="3" id="KW-0285">Flavoprotein</keyword>
<organism evidence="7 8">
    <name type="scientific">Gottfriedia endophytica</name>
    <dbReference type="NCBI Taxonomy" id="2820819"/>
    <lineage>
        <taxon>Bacteria</taxon>
        <taxon>Bacillati</taxon>
        <taxon>Bacillota</taxon>
        <taxon>Bacilli</taxon>
        <taxon>Bacillales</taxon>
        <taxon>Bacillaceae</taxon>
        <taxon>Gottfriedia</taxon>
    </lineage>
</organism>
<dbReference type="Proteomes" id="UP000682134">
    <property type="component" value="Unassembled WGS sequence"/>
</dbReference>
<dbReference type="Gene3D" id="3.50.50.100">
    <property type="match status" value="1"/>
</dbReference>
<evidence type="ECO:0000256" key="3">
    <source>
        <dbReference type="ARBA" id="ARBA00022630"/>
    </source>
</evidence>
<evidence type="ECO:0000313" key="7">
    <source>
        <dbReference type="EMBL" id="MBP0725712.1"/>
    </source>
</evidence>
<dbReference type="AlphaFoldDB" id="A0A940NK77"/>
<evidence type="ECO:0000256" key="4">
    <source>
        <dbReference type="ARBA" id="ARBA00022827"/>
    </source>
</evidence>
<protein>
    <submittedName>
        <fullName evidence="7">FAD-dependent oxidoreductase</fullName>
    </submittedName>
</protein>
<keyword evidence="8" id="KW-1185">Reference proteome</keyword>
<accession>A0A940NK77</accession>
<keyword evidence="5" id="KW-0560">Oxidoreductase</keyword>
<name>A0A940NK77_9BACI</name>
<dbReference type="SUPFAM" id="SSF51905">
    <property type="entry name" value="FAD/NAD(P)-binding domain"/>
    <property type="match status" value="1"/>
</dbReference>
<dbReference type="Pfam" id="PF07992">
    <property type="entry name" value="Pyr_redox_2"/>
    <property type="match status" value="1"/>
</dbReference>
<dbReference type="PANTHER" id="PTHR42913:SF3">
    <property type="entry name" value="64 KDA MITOCHONDRIAL NADH DEHYDROGENASE (EUROFUNG)"/>
    <property type="match status" value="1"/>
</dbReference>
<reference evidence="7" key="1">
    <citation type="submission" date="2021-04" db="EMBL/GenBank/DDBJ databases">
        <title>Genome seq and assembly of Bacillus sp.</title>
        <authorList>
            <person name="Chhetri G."/>
        </authorList>
    </citation>
    <scope>NUCLEOTIDE SEQUENCE</scope>
    <source>
        <strain evidence="7">RG28</strain>
    </source>
</reference>
<dbReference type="InterPro" id="IPR051169">
    <property type="entry name" value="NADH-Q_oxidoreductase"/>
</dbReference>
<evidence type="ECO:0000313" key="8">
    <source>
        <dbReference type="Proteomes" id="UP000682134"/>
    </source>
</evidence>
<evidence type="ECO:0000256" key="5">
    <source>
        <dbReference type="ARBA" id="ARBA00023002"/>
    </source>
</evidence>
<proteinExistence type="inferred from homology"/>
<evidence type="ECO:0000256" key="1">
    <source>
        <dbReference type="ARBA" id="ARBA00001974"/>
    </source>
</evidence>
<keyword evidence="4" id="KW-0274">FAD</keyword>
<dbReference type="InterPro" id="IPR036188">
    <property type="entry name" value="FAD/NAD-bd_sf"/>
</dbReference>
<comment type="caution">
    <text evidence="7">The sequence shown here is derived from an EMBL/GenBank/DDBJ whole genome shotgun (WGS) entry which is preliminary data.</text>
</comment>
<feature type="domain" description="FAD/NAD(P)-binding" evidence="6">
    <location>
        <begin position="3"/>
        <end position="308"/>
    </location>
</feature>
<dbReference type="GO" id="GO:0019646">
    <property type="term" value="P:aerobic electron transport chain"/>
    <property type="evidence" value="ECO:0007669"/>
    <property type="project" value="TreeGrafter"/>
</dbReference>